<dbReference type="VEuPathDB" id="CryptoDB:Cvel_18732"/>
<name>A0A0G4FUD9_9ALVE</name>
<feature type="coiled-coil region" evidence="1">
    <location>
        <begin position="408"/>
        <end position="438"/>
    </location>
</feature>
<dbReference type="AlphaFoldDB" id="A0A0G4FUD9"/>
<evidence type="ECO:0000256" key="2">
    <source>
        <dbReference type="SAM" id="MobiDB-lite"/>
    </source>
</evidence>
<keyword evidence="1" id="KW-0175">Coiled coil</keyword>
<gene>
    <name evidence="3" type="ORF">Cvel_18732</name>
</gene>
<accession>A0A0G4FUD9</accession>
<feature type="region of interest" description="Disordered" evidence="2">
    <location>
        <begin position="310"/>
        <end position="382"/>
    </location>
</feature>
<protein>
    <submittedName>
        <fullName evidence="3">Uncharacterized protein</fullName>
    </submittedName>
</protein>
<feature type="coiled-coil region" evidence="1">
    <location>
        <begin position="862"/>
        <end position="906"/>
    </location>
</feature>
<sequence>MEAGSQEEIGLEVRCQGKRWVVSAEKAARHSSYFEAFLSFDSVGGAAREGDGDGEAEGLGFSYIRVCVHSMDGFPFSPDLLGGFMELISLESASSSTLDLVAADPVAFAGASEYLGCRLGKEALLLFAKQRLSATQKIRLCNVLISDCFLEEDEMLAEGILSGVAQSDFVFAEKTTKRPKGAALLLRCLQKADASTTGNVVASAQRIFSGALRLFGQGAGPECLSDEHIGETVGDAEFALRALRYCHDSLRKVAAEGSSFPFVFSCSSSSSVSVDVEDVRVLAGRVPSKVYDSELDWLLSLLLNFETEGGRRSSSSLSASSSSEVEKGRGKKGRAGWVEPKNPNEARGASCSSGVNFGGSVGERVVGSKGEGEGKEEVCPSAPPLTLLEGVERCGGREEGGGETPSALQRKEDELSLHKRLEEETQQQQQELKRMKATSRCRQPSLVSEAKRLFCLAQNLSALEPSPVILPFVWMPDVTAPPEQEEGWVASAQSALRGLWGDSSQTGEGERGGGPYSFSVDPSEKGERRHMGRRFVLRGLHQAERGGLGVMDLIALNWEGFRDLLEIRPSPECLALTRLSNALEEGLCCLWSRKDSSSLNVGKRTEGESLRVGGEEAQLRVLFGSLISLFDGLTGLSEDLVPLQWTRECACERGSGGASLWRYVKVYLEQRLLKGSEGWGRFLECLEGWDRLPWENADERTRSLALSVLLQAQLLTGTEEEREHIHECMRAVPLGCQARLQVVCNTARELASTPLASGLPRGLREARPERALAFLHSGVGGALELPWGPNLGARQSGQIVRDVLDLLWEGMRTEEQTVAAAGGGRTLSRVSREICLLALGLPLEFTFQEDVQRFPDSVRRPAQRQRELLRRAETAERQLEDVRAELREARKECIRLKGELAAARQKRR</sequence>
<dbReference type="EMBL" id="CDMZ01000630">
    <property type="protein sequence ID" value="CEM18348.1"/>
    <property type="molecule type" value="Genomic_DNA"/>
</dbReference>
<feature type="region of interest" description="Disordered" evidence="2">
    <location>
        <begin position="500"/>
        <end position="527"/>
    </location>
</feature>
<evidence type="ECO:0000313" key="3">
    <source>
        <dbReference type="EMBL" id="CEM18348.1"/>
    </source>
</evidence>
<organism evidence="3">
    <name type="scientific">Chromera velia CCMP2878</name>
    <dbReference type="NCBI Taxonomy" id="1169474"/>
    <lineage>
        <taxon>Eukaryota</taxon>
        <taxon>Sar</taxon>
        <taxon>Alveolata</taxon>
        <taxon>Colpodellida</taxon>
        <taxon>Chromeraceae</taxon>
        <taxon>Chromera</taxon>
    </lineage>
</organism>
<proteinExistence type="predicted"/>
<reference evidence="3" key="1">
    <citation type="submission" date="2014-11" db="EMBL/GenBank/DDBJ databases">
        <authorList>
            <person name="Otto D Thomas"/>
            <person name="Naeem Raeece"/>
        </authorList>
    </citation>
    <scope>NUCLEOTIDE SEQUENCE</scope>
</reference>
<feature type="compositionally biased region" description="Low complexity" evidence="2">
    <location>
        <begin position="313"/>
        <end position="323"/>
    </location>
</feature>
<evidence type="ECO:0000256" key="1">
    <source>
        <dbReference type="SAM" id="Coils"/>
    </source>
</evidence>